<evidence type="ECO:0000256" key="3">
    <source>
        <dbReference type="ARBA" id="ARBA00038358"/>
    </source>
</evidence>
<dbReference type="Pfam" id="PF00150">
    <property type="entry name" value="Cellulase"/>
    <property type="match status" value="1"/>
</dbReference>
<dbReference type="AlphaFoldDB" id="A0A413VPH8"/>
<dbReference type="SUPFAM" id="SSF51445">
    <property type="entry name" value="(Trans)glycosidases"/>
    <property type="match status" value="1"/>
</dbReference>
<name>A0A413VPH8_9BACE</name>
<dbReference type="RefSeq" id="WP_122201407.1">
    <property type="nucleotide sequence ID" value="NZ_CABJFV010000006.1"/>
</dbReference>
<proteinExistence type="inferred from homology"/>
<dbReference type="PANTHER" id="PTHR36845">
    <property type="entry name" value="HYDROLASE, PUTATIVE (AFU_ORTHOLOGUE AFUA_7G05090)-RELATED"/>
    <property type="match status" value="1"/>
</dbReference>
<dbReference type="PANTHER" id="PTHR36845:SF1">
    <property type="entry name" value="HYDROLASE, PUTATIVE (AFU_ORTHOLOGUE AFUA_7G05090)-RELATED"/>
    <property type="match status" value="1"/>
</dbReference>
<dbReference type="EMBL" id="QSGO01000006">
    <property type="protein sequence ID" value="RHB35384.1"/>
    <property type="molecule type" value="Genomic_DNA"/>
</dbReference>
<dbReference type="Gene3D" id="3.20.20.80">
    <property type="entry name" value="Glycosidases"/>
    <property type="match status" value="1"/>
</dbReference>
<keyword evidence="2" id="KW-0326">Glycosidase</keyword>
<dbReference type="InterPro" id="IPR036278">
    <property type="entry name" value="Sialidase_sf"/>
</dbReference>
<dbReference type="GO" id="GO:0052757">
    <property type="term" value="F:chondroitin hydrolase activity"/>
    <property type="evidence" value="ECO:0007669"/>
    <property type="project" value="TreeGrafter"/>
</dbReference>
<evidence type="ECO:0000256" key="1">
    <source>
        <dbReference type="ARBA" id="ARBA00022801"/>
    </source>
</evidence>
<dbReference type="GO" id="GO:0000272">
    <property type="term" value="P:polysaccharide catabolic process"/>
    <property type="evidence" value="ECO:0007669"/>
    <property type="project" value="InterPro"/>
</dbReference>
<dbReference type="Proteomes" id="UP000284379">
    <property type="component" value="Unassembled WGS sequence"/>
</dbReference>
<evidence type="ECO:0000313" key="6">
    <source>
        <dbReference type="Proteomes" id="UP000284379"/>
    </source>
</evidence>
<protein>
    <recommendedName>
        <fullName evidence="4">Glycoside hydrolase family 5 domain-containing protein</fullName>
    </recommendedName>
</protein>
<comment type="caution">
    <text evidence="5">The sequence shown here is derived from an EMBL/GenBank/DDBJ whole genome shotgun (WGS) entry which is preliminary data.</text>
</comment>
<dbReference type="SUPFAM" id="SSF48208">
    <property type="entry name" value="Six-hairpin glycosidases"/>
    <property type="match status" value="1"/>
</dbReference>
<keyword evidence="1" id="KW-0378">Hydrolase</keyword>
<accession>A0A413VPH8</accession>
<organism evidence="5 6">
    <name type="scientific">Bacteroides nordii</name>
    <dbReference type="NCBI Taxonomy" id="291645"/>
    <lineage>
        <taxon>Bacteria</taxon>
        <taxon>Pseudomonadati</taxon>
        <taxon>Bacteroidota</taxon>
        <taxon>Bacteroidia</taxon>
        <taxon>Bacteroidales</taxon>
        <taxon>Bacteroidaceae</taxon>
        <taxon>Bacteroides</taxon>
    </lineage>
</organism>
<evidence type="ECO:0000256" key="2">
    <source>
        <dbReference type="ARBA" id="ARBA00023295"/>
    </source>
</evidence>
<evidence type="ECO:0000313" key="5">
    <source>
        <dbReference type="EMBL" id="RHB35384.1"/>
    </source>
</evidence>
<dbReference type="InterPro" id="IPR052369">
    <property type="entry name" value="UG_Glycosaminoglycan_Hydrolase"/>
</dbReference>
<dbReference type="InterPro" id="IPR012341">
    <property type="entry name" value="6hp_glycosidase-like_sf"/>
</dbReference>
<dbReference type="InterPro" id="IPR017853">
    <property type="entry name" value="GH"/>
</dbReference>
<comment type="similarity">
    <text evidence="3">Belongs to the glycosyl hydrolase 88 family.</text>
</comment>
<gene>
    <name evidence="5" type="ORF">DW888_09670</name>
</gene>
<dbReference type="Gene3D" id="1.50.10.10">
    <property type="match status" value="1"/>
</dbReference>
<dbReference type="InterPro" id="IPR001547">
    <property type="entry name" value="Glyco_hydro_5"/>
</dbReference>
<dbReference type="SUPFAM" id="SSF50939">
    <property type="entry name" value="Sialidases"/>
    <property type="match status" value="1"/>
</dbReference>
<reference evidence="5 6" key="1">
    <citation type="submission" date="2018-08" db="EMBL/GenBank/DDBJ databases">
        <title>A genome reference for cultivated species of the human gut microbiota.</title>
        <authorList>
            <person name="Zou Y."/>
            <person name="Xue W."/>
            <person name="Luo G."/>
        </authorList>
    </citation>
    <scope>NUCLEOTIDE SEQUENCE [LARGE SCALE GENOMIC DNA]</scope>
    <source>
        <strain evidence="5 6">AM40-30BH</strain>
    </source>
</reference>
<dbReference type="Pfam" id="PF15892">
    <property type="entry name" value="BNR_4"/>
    <property type="match status" value="1"/>
</dbReference>
<sequence>MALKSVRLFSLFILLGITLYSKAQNLRIDGYKGIWYTIGQKSEYGDKYSGGLATYTANHTPVAIYASKVDKTFFVYGGTTSEKDKHLLIMISCYDHKSGTLARPVVVCDKMGVDDPHDNASLTIDSDGFIWVFVSGRNVSRLGQVYKSTMPYCIDHFEKKYQSVITYPQPWYIEGKGFIHLFTKYTAERTFGRELYWSTSPDGINWTPDKKLAGMGGHYQLSNVWKNKVVTVFNYHPDGGADSRTNVYLVQTEDMGQTWQTVDGVTLTTPLTSPQSAALVYDYQKENKLVYLNDLNFDKDGNPIILAVISKHYQPGPKGDPREWVVLHRKNGQWYSHVLCSSSHNYDMGSIYVDNDVWTVIGPTEDGPQKFGTGGEIALWKSWDEGQHWTKVANVTKNSPRNHSYVRRPLYAHNDFYAFWADGNADSMSVSKLYFTDKNGSQVYEMPYRMKTDYEKPIAVYNQNSYQPFGVNLACAEFDEANLPGKYDKHYTYPKVEELDYFKDKGLKLIRFPFKWERIQHELNGELNSVELKRIKDFVGEAEKRSISVILDLHNYARRYHQGVKCIIGTNGVTLDHFADFWRRFAMEMSSFSNIYGYGLMNEPHDLGSSVSWFQMAQKGIEAIRKSDQERPIIIGGDDWSSAERWVEKSDTLKYLKDPVNNLIYEAHVYFDADASGSYNGSYDTEKGSPTRGIERVRPFVNWLKNNQLKGFVGEYGVPDDDERWLVTMDNFLNYLQSEGVNATYWAAGPWWGKYPLSLTPKGGKDAPQMKIVEKYLTTSYRHWVDGALAKAEKQALLMARHLKDKEGKLPRSLNSNGELVTSSSDWWCSGFFPGVLWYLYENNKGSEELFDYANLYTKRIEKEQFNTSTHDLGFMLYCSYGNGFRLNPTSESEGVLINGAHALSARYNPVVKCIRSWNKWRDYSYPVIIDNMMNLEMLMWAYKRTGDDTFKNIAISHANTTKLHHFREDYSSFHVVAYDLKSGKVLQRGTDQGYGDDSSWARGQAWALYGYTMMYRETGNEDYLNLAWHIADFILNHPHLPKDKIPYWDFDSPGIPDDYRDSSSAAIIASALLELSKYSEGHRCERYYTVAEQQLRMLASDEYMAEVGTNGFFILKHGVGNIPQNSELDAPLSYGDYYFIEALLRYRNY</sequence>
<dbReference type="InterPro" id="IPR008928">
    <property type="entry name" value="6-hairpin_glycosidase_sf"/>
</dbReference>
<feature type="domain" description="Glycoside hydrolase family 5" evidence="4">
    <location>
        <begin position="494"/>
        <end position="749"/>
    </location>
</feature>
<evidence type="ECO:0000259" key="4">
    <source>
        <dbReference type="Pfam" id="PF00150"/>
    </source>
</evidence>